<comment type="caution">
    <text evidence="1">The sequence shown here is derived from an EMBL/GenBank/DDBJ whole genome shotgun (WGS) entry which is preliminary data.</text>
</comment>
<dbReference type="AlphaFoldDB" id="A0A9K3D8W9"/>
<organism evidence="1 2">
    <name type="scientific">Kipferlia bialata</name>
    <dbReference type="NCBI Taxonomy" id="797122"/>
    <lineage>
        <taxon>Eukaryota</taxon>
        <taxon>Metamonada</taxon>
        <taxon>Carpediemonas-like organisms</taxon>
        <taxon>Kipferlia</taxon>
    </lineage>
</organism>
<proteinExistence type="predicted"/>
<keyword evidence="2" id="KW-1185">Reference proteome</keyword>
<protein>
    <submittedName>
        <fullName evidence="1">Uncharacterized protein</fullName>
    </submittedName>
</protein>
<reference evidence="1 2" key="1">
    <citation type="journal article" date="2018" name="PLoS ONE">
        <title>The draft genome of Kipferlia bialata reveals reductive genome evolution in fornicate parasites.</title>
        <authorList>
            <person name="Tanifuji G."/>
            <person name="Takabayashi S."/>
            <person name="Kume K."/>
            <person name="Takagi M."/>
            <person name="Nakayama T."/>
            <person name="Kamikawa R."/>
            <person name="Inagaki Y."/>
            <person name="Hashimoto T."/>
        </authorList>
    </citation>
    <scope>NUCLEOTIDE SEQUENCE [LARGE SCALE GENOMIC DNA]</scope>
    <source>
        <strain evidence="1">NY0173</strain>
    </source>
</reference>
<sequence length="124" mass="12687">MPEAYGAGVVVSLGEAMGAAEEGEKCQAMVVLCSTIGASKYSDRTKHIVDKLEGDCLIDCLNTGLDTVPATLWMDAQGTAASALANKVEADDSIAEDAGAAAATLANHSAAAFAEHMGDHEFVK</sequence>
<gene>
    <name evidence="1" type="ORF">KIPB_013680</name>
</gene>
<feature type="non-terminal residue" evidence="1">
    <location>
        <position position="1"/>
    </location>
</feature>
<dbReference type="Proteomes" id="UP000265618">
    <property type="component" value="Unassembled WGS sequence"/>
</dbReference>
<accession>A0A9K3D8W9</accession>
<evidence type="ECO:0000313" key="1">
    <source>
        <dbReference type="EMBL" id="GIQ90767.1"/>
    </source>
</evidence>
<evidence type="ECO:0000313" key="2">
    <source>
        <dbReference type="Proteomes" id="UP000265618"/>
    </source>
</evidence>
<name>A0A9K3D8W9_9EUKA</name>
<dbReference type="EMBL" id="BDIP01006632">
    <property type="protein sequence ID" value="GIQ90767.1"/>
    <property type="molecule type" value="Genomic_DNA"/>
</dbReference>